<keyword evidence="2" id="KW-1185">Reference proteome</keyword>
<comment type="caution">
    <text evidence="1">The sequence shown here is derived from an EMBL/GenBank/DDBJ whole genome shotgun (WGS) entry which is preliminary data.</text>
</comment>
<protein>
    <submittedName>
        <fullName evidence="1">Uncharacterized protein</fullName>
    </submittedName>
</protein>
<dbReference type="Proteomes" id="UP000827872">
    <property type="component" value="Linkage Group LG01"/>
</dbReference>
<evidence type="ECO:0000313" key="2">
    <source>
        <dbReference type="Proteomes" id="UP000827872"/>
    </source>
</evidence>
<name>A0ACB8G7C2_9SAUR</name>
<proteinExistence type="predicted"/>
<evidence type="ECO:0000313" key="1">
    <source>
        <dbReference type="EMBL" id="KAH8015472.1"/>
    </source>
</evidence>
<dbReference type="EMBL" id="CM037614">
    <property type="protein sequence ID" value="KAH8015472.1"/>
    <property type="molecule type" value="Genomic_DNA"/>
</dbReference>
<organism evidence="1 2">
    <name type="scientific">Sphaerodactylus townsendi</name>
    <dbReference type="NCBI Taxonomy" id="933632"/>
    <lineage>
        <taxon>Eukaryota</taxon>
        <taxon>Metazoa</taxon>
        <taxon>Chordata</taxon>
        <taxon>Craniata</taxon>
        <taxon>Vertebrata</taxon>
        <taxon>Euteleostomi</taxon>
        <taxon>Lepidosauria</taxon>
        <taxon>Squamata</taxon>
        <taxon>Bifurcata</taxon>
        <taxon>Gekkota</taxon>
        <taxon>Sphaerodactylidae</taxon>
        <taxon>Sphaerodactylus</taxon>
    </lineage>
</organism>
<accession>A0ACB8G7C2</accession>
<reference evidence="1" key="1">
    <citation type="submission" date="2021-08" db="EMBL/GenBank/DDBJ databases">
        <title>The first chromosome-level gecko genome reveals the dynamic sex chromosomes of Neotropical dwarf geckos (Sphaerodactylidae: Sphaerodactylus).</title>
        <authorList>
            <person name="Pinto B.J."/>
            <person name="Keating S.E."/>
            <person name="Gamble T."/>
        </authorList>
    </citation>
    <scope>NUCLEOTIDE SEQUENCE</scope>
    <source>
        <strain evidence="1">TG3544</strain>
    </source>
</reference>
<gene>
    <name evidence="1" type="ORF">K3G42_004374</name>
</gene>
<sequence>MQNVMYDLITELNDRSEDLEKQIGGLESKLEQLATSFHSLPLLITDALRQQQQQLLAAVIEARGMSVGLQQLLNRSGRMPGKPSQDGRGEGSSRHEGNSVLTPGRSSAPRCVGPPGKQNNVASVPRGAGGAGVFGQVSRRGVRRTRGIHVQSQVFKSKTSQRKVGSTAVMELGRGGAYHCVDPVPWATGLFISSLSPRFVPSPPNPVR</sequence>